<protein>
    <submittedName>
        <fullName evidence="1">Uncharacterized protein</fullName>
    </submittedName>
</protein>
<gene>
    <name evidence="1" type="ORF">UFOVP760_300</name>
</gene>
<organism evidence="1">
    <name type="scientific">uncultured Caudovirales phage</name>
    <dbReference type="NCBI Taxonomy" id="2100421"/>
    <lineage>
        <taxon>Viruses</taxon>
        <taxon>Duplodnaviria</taxon>
        <taxon>Heunggongvirae</taxon>
        <taxon>Uroviricota</taxon>
        <taxon>Caudoviricetes</taxon>
        <taxon>Peduoviridae</taxon>
        <taxon>Maltschvirus</taxon>
        <taxon>Maltschvirus maltsch</taxon>
    </lineage>
</organism>
<dbReference type="EMBL" id="LR798360">
    <property type="protein sequence ID" value="CAB5226527.1"/>
    <property type="molecule type" value="Genomic_DNA"/>
</dbReference>
<evidence type="ECO:0000313" key="1">
    <source>
        <dbReference type="EMBL" id="CAB5226527.1"/>
    </source>
</evidence>
<sequence length="93" mass="10535">MSDIIPDLKATEEGCIPETDIINAIPKDLIPAWVKFINGQTVSKLSNGDWGIYEGDYQRFRRNVINYAKREQALSELAQQAQELNMGYEDTNA</sequence>
<name>A0A6J7XA59_9CAUD</name>
<reference evidence="1" key="1">
    <citation type="submission" date="2020-05" db="EMBL/GenBank/DDBJ databases">
        <authorList>
            <person name="Chiriac C."/>
            <person name="Salcher M."/>
            <person name="Ghai R."/>
            <person name="Kavagutti S V."/>
        </authorList>
    </citation>
    <scope>NUCLEOTIDE SEQUENCE</scope>
</reference>
<accession>A0A6J7XA59</accession>
<proteinExistence type="predicted"/>